<evidence type="ECO:0000256" key="4">
    <source>
        <dbReference type="ARBA" id="ARBA00022840"/>
    </source>
</evidence>
<dbReference type="InterPro" id="IPR006282">
    <property type="entry name" value="Thi_PPkinase"/>
</dbReference>
<evidence type="ECO:0000256" key="1">
    <source>
        <dbReference type="ARBA" id="ARBA00022679"/>
    </source>
</evidence>
<dbReference type="AlphaFoldDB" id="A0A8S4SGQ9"/>
<dbReference type="InterPro" id="IPR036759">
    <property type="entry name" value="TPK_catalytic_sf"/>
</dbReference>
<gene>
    <name evidence="6" type="primary">jg10067</name>
    <name evidence="6" type="ORF">PAEG_LOCUS24927</name>
</gene>
<evidence type="ECO:0000256" key="2">
    <source>
        <dbReference type="ARBA" id="ARBA00022741"/>
    </source>
</evidence>
<dbReference type="PANTHER" id="PTHR13622:SF8">
    <property type="entry name" value="THIAMIN PYROPHOSPHOKINASE 1"/>
    <property type="match status" value="1"/>
</dbReference>
<feature type="domain" description="Thiamin pyrophosphokinase thiamin-binding" evidence="5">
    <location>
        <begin position="196"/>
        <end position="266"/>
    </location>
</feature>
<dbReference type="CDD" id="cd07995">
    <property type="entry name" value="TPK"/>
    <property type="match status" value="1"/>
</dbReference>
<organism evidence="6 7">
    <name type="scientific">Pararge aegeria aegeria</name>
    <dbReference type="NCBI Taxonomy" id="348720"/>
    <lineage>
        <taxon>Eukaryota</taxon>
        <taxon>Metazoa</taxon>
        <taxon>Ecdysozoa</taxon>
        <taxon>Arthropoda</taxon>
        <taxon>Hexapoda</taxon>
        <taxon>Insecta</taxon>
        <taxon>Pterygota</taxon>
        <taxon>Neoptera</taxon>
        <taxon>Endopterygota</taxon>
        <taxon>Lepidoptera</taxon>
        <taxon>Glossata</taxon>
        <taxon>Ditrysia</taxon>
        <taxon>Papilionoidea</taxon>
        <taxon>Nymphalidae</taxon>
        <taxon>Satyrinae</taxon>
        <taxon>Satyrini</taxon>
        <taxon>Parargina</taxon>
        <taxon>Pararge</taxon>
    </lineage>
</organism>
<dbReference type="InterPro" id="IPR036371">
    <property type="entry name" value="TPK_B1-bd_sf"/>
</dbReference>
<keyword evidence="2" id="KW-0547">Nucleotide-binding</keyword>
<dbReference type="Pfam" id="PF04263">
    <property type="entry name" value="TPK_catalytic"/>
    <property type="match status" value="1"/>
</dbReference>
<keyword evidence="7" id="KW-1185">Reference proteome</keyword>
<dbReference type="GO" id="GO:0009229">
    <property type="term" value="P:thiamine diphosphate biosynthetic process"/>
    <property type="evidence" value="ECO:0007669"/>
    <property type="project" value="InterPro"/>
</dbReference>
<dbReference type="FunFam" id="2.60.120.320:FF:000001">
    <property type="entry name" value="Thiamine pyrophosphokinase"/>
    <property type="match status" value="1"/>
</dbReference>
<dbReference type="GO" id="GO:0004788">
    <property type="term" value="F:thiamine diphosphokinase activity"/>
    <property type="evidence" value="ECO:0007669"/>
    <property type="project" value="InterPro"/>
</dbReference>
<accession>A0A8S4SGQ9</accession>
<dbReference type="GO" id="GO:0016301">
    <property type="term" value="F:kinase activity"/>
    <property type="evidence" value="ECO:0007669"/>
    <property type="project" value="UniProtKB-KW"/>
</dbReference>
<dbReference type="Pfam" id="PF04265">
    <property type="entry name" value="TPK_B1_binding"/>
    <property type="match status" value="1"/>
</dbReference>
<dbReference type="NCBIfam" id="TIGR01378">
    <property type="entry name" value="thi_PPkinase"/>
    <property type="match status" value="1"/>
</dbReference>
<dbReference type="InterPro" id="IPR007371">
    <property type="entry name" value="TPK_catalytic"/>
</dbReference>
<dbReference type="FunFam" id="3.40.50.10240:FF:000006">
    <property type="entry name" value="Thiamin pyrophosphokinase 1"/>
    <property type="match status" value="1"/>
</dbReference>
<evidence type="ECO:0000259" key="5">
    <source>
        <dbReference type="SMART" id="SM00983"/>
    </source>
</evidence>
<dbReference type="SUPFAM" id="SSF63862">
    <property type="entry name" value="Thiamin pyrophosphokinase, substrate-binding domain"/>
    <property type="match status" value="1"/>
</dbReference>
<keyword evidence="4" id="KW-0067">ATP-binding</keyword>
<keyword evidence="3" id="KW-0418">Kinase</keyword>
<sequence>MNGILNKSPCGHSSRVVKCWRWNINDIFDNRHSKYAVVVLNRTITQNREVIKRVWNNASLRMTVDGGTVHWDKFVKSLPENEQKIMKLPDMITGDFDSITKDILQKYKNQGCKTIHTPNQEHTDFTKALIELKNYCEEHKTKMDDVIAIAQSSGRIDQILGNIQTLYLAKENNLVHSNTAVYIMSDDTLSWLLQPGDHIIDIPEESRKHKRGWCSLVPVGGACANVTTNGLKWNLDNQELKFGKLVSTSNAFDGSELVKIKCSHIILWSMKVPSLASESLGTDPGEPHVAAGARQCWKHELKKKRTV</sequence>
<dbReference type="SMART" id="SM00983">
    <property type="entry name" value="TPK_B1_binding"/>
    <property type="match status" value="1"/>
</dbReference>
<dbReference type="GO" id="GO:0006772">
    <property type="term" value="P:thiamine metabolic process"/>
    <property type="evidence" value="ECO:0007669"/>
    <property type="project" value="InterPro"/>
</dbReference>
<comment type="caution">
    <text evidence="6">The sequence shown here is derived from an EMBL/GenBank/DDBJ whole genome shotgun (WGS) entry which is preliminary data.</text>
</comment>
<protein>
    <submittedName>
        <fullName evidence="6">Jg10067 protein</fullName>
    </submittedName>
</protein>
<dbReference type="GO" id="GO:0030975">
    <property type="term" value="F:thiamine binding"/>
    <property type="evidence" value="ECO:0007669"/>
    <property type="project" value="InterPro"/>
</dbReference>
<dbReference type="SUPFAM" id="SSF63999">
    <property type="entry name" value="Thiamin pyrophosphokinase, catalytic domain"/>
    <property type="match status" value="1"/>
</dbReference>
<dbReference type="InterPro" id="IPR007373">
    <property type="entry name" value="Thiamin_PyroPKinase_B1-bd"/>
</dbReference>
<dbReference type="PANTHER" id="PTHR13622">
    <property type="entry name" value="THIAMIN PYROPHOSPHOKINASE"/>
    <property type="match status" value="1"/>
</dbReference>
<name>A0A8S4SGQ9_9NEOP</name>
<dbReference type="OrthoDB" id="25149at2759"/>
<reference evidence="6" key="1">
    <citation type="submission" date="2022-03" db="EMBL/GenBank/DDBJ databases">
        <authorList>
            <person name="Lindestad O."/>
        </authorList>
    </citation>
    <scope>NUCLEOTIDE SEQUENCE</scope>
</reference>
<dbReference type="Gene3D" id="3.40.50.10240">
    <property type="entry name" value="Thiamin pyrophosphokinase, catalytic domain"/>
    <property type="match status" value="1"/>
</dbReference>
<dbReference type="EMBL" id="CAKXAJ010026282">
    <property type="protein sequence ID" value="CAH2265501.1"/>
    <property type="molecule type" value="Genomic_DNA"/>
</dbReference>
<evidence type="ECO:0000256" key="3">
    <source>
        <dbReference type="ARBA" id="ARBA00022777"/>
    </source>
</evidence>
<dbReference type="Proteomes" id="UP000838756">
    <property type="component" value="Unassembled WGS sequence"/>
</dbReference>
<dbReference type="GO" id="GO:0005524">
    <property type="term" value="F:ATP binding"/>
    <property type="evidence" value="ECO:0007669"/>
    <property type="project" value="UniProtKB-KW"/>
</dbReference>
<dbReference type="Gene3D" id="2.60.120.320">
    <property type="entry name" value="Thiamin pyrophosphokinase, thiamin-binding domain"/>
    <property type="match status" value="1"/>
</dbReference>
<evidence type="ECO:0000313" key="6">
    <source>
        <dbReference type="EMBL" id="CAH2265501.1"/>
    </source>
</evidence>
<proteinExistence type="predicted"/>
<evidence type="ECO:0000313" key="7">
    <source>
        <dbReference type="Proteomes" id="UP000838756"/>
    </source>
</evidence>
<keyword evidence="1" id="KW-0808">Transferase</keyword>